<organism evidence="1 2">
    <name type="scientific">Paragonimus heterotremus</name>
    <dbReference type="NCBI Taxonomy" id="100268"/>
    <lineage>
        <taxon>Eukaryota</taxon>
        <taxon>Metazoa</taxon>
        <taxon>Spiralia</taxon>
        <taxon>Lophotrochozoa</taxon>
        <taxon>Platyhelminthes</taxon>
        <taxon>Trematoda</taxon>
        <taxon>Digenea</taxon>
        <taxon>Plagiorchiida</taxon>
        <taxon>Troglotremata</taxon>
        <taxon>Troglotrematidae</taxon>
        <taxon>Paragonimus</taxon>
    </lineage>
</organism>
<sequence>MLDFTCTVINFEIFVLQNGSNQLVGRCLAHLLKLQLSSLYKTM</sequence>
<accession>A0A8J4TAA9</accession>
<protein>
    <submittedName>
        <fullName evidence="1">Uncharacterized protein</fullName>
    </submittedName>
</protein>
<evidence type="ECO:0000313" key="2">
    <source>
        <dbReference type="Proteomes" id="UP000748531"/>
    </source>
</evidence>
<proteinExistence type="predicted"/>
<gene>
    <name evidence="1" type="ORF">PHET_10407</name>
</gene>
<reference evidence="1" key="1">
    <citation type="submission" date="2019-05" db="EMBL/GenBank/DDBJ databases">
        <title>Annotation for the trematode Paragonimus heterotremus.</title>
        <authorList>
            <person name="Choi Y.-J."/>
        </authorList>
    </citation>
    <scope>NUCLEOTIDE SEQUENCE</scope>
    <source>
        <strain evidence="1">LC</strain>
    </source>
</reference>
<dbReference type="AlphaFoldDB" id="A0A8J4TAA9"/>
<dbReference type="EMBL" id="LUCH01007255">
    <property type="protein sequence ID" value="KAF5396837.1"/>
    <property type="molecule type" value="Genomic_DNA"/>
</dbReference>
<evidence type="ECO:0000313" key="1">
    <source>
        <dbReference type="EMBL" id="KAF5396837.1"/>
    </source>
</evidence>
<keyword evidence="2" id="KW-1185">Reference proteome</keyword>
<dbReference type="Proteomes" id="UP000748531">
    <property type="component" value="Unassembled WGS sequence"/>
</dbReference>
<name>A0A8J4TAA9_9TREM</name>
<comment type="caution">
    <text evidence="1">The sequence shown here is derived from an EMBL/GenBank/DDBJ whole genome shotgun (WGS) entry which is preliminary data.</text>
</comment>